<organism evidence="3 4">
    <name type="scientific">Caulobacter rhizosphaerae</name>
    <dbReference type="NCBI Taxonomy" id="2010972"/>
    <lineage>
        <taxon>Bacteria</taxon>
        <taxon>Pseudomonadati</taxon>
        <taxon>Pseudomonadota</taxon>
        <taxon>Alphaproteobacteria</taxon>
        <taxon>Caulobacterales</taxon>
        <taxon>Caulobacteraceae</taxon>
        <taxon>Caulobacter</taxon>
    </lineage>
</organism>
<keyword evidence="4" id="KW-1185">Reference proteome</keyword>
<dbReference type="EMBL" id="JAVDRL010000003">
    <property type="protein sequence ID" value="MDR6530527.1"/>
    <property type="molecule type" value="Genomic_DNA"/>
</dbReference>
<evidence type="ECO:0000259" key="2">
    <source>
        <dbReference type="Pfam" id="PF14534"/>
    </source>
</evidence>
<dbReference type="Proteomes" id="UP001262754">
    <property type="component" value="Unassembled WGS sequence"/>
</dbReference>
<evidence type="ECO:0000313" key="3">
    <source>
        <dbReference type="EMBL" id="MDR6530527.1"/>
    </source>
</evidence>
<comment type="caution">
    <text evidence="3">The sequence shown here is derived from an EMBL/GenBank/DDBJ whole genome shotgun (WGS) entry which is preliminary data.</text>
</comment>
<dbReference type="Pfam" id="PF14534">
    <property type="entry name" value="DUF4440"/>
    <property type="match status" value="1"/>
</dbReference>
<feature type="signal peptide" evidence="1">
    <location>
        <begin position="1"/>
        <end position="21"/>
    </location>
</feature>
<dbReference type="SUPFAM" id="SSF54427">
    <property type="entry name" value="NTF2-like"/>
    <property type="match status" value="1"/>
</dbReference>
<feature type="domain" description="DUF4440" evidence="2">
    <location>
        <begin position="29"/>
        <end position="134"/>
    </location>
</feature>
<gene>
    <name evidence="3" type="ORF">J2800_001263</name>
</gene>
<proteinExistence type="predicted"/>
<evidence type="ECO:0000256" key="1">
    <source>
        <dbReference type="SAM" id="SignalP"/>
    </source>
</evidence>
<protein>
    <submittedName>
        <fullName evidence="3">Ketosteroid isomerase-like protein</fullName>
    </submittedName>
</protein>
<sequence length="145" mass="15383">MLNFSTVAITLALAVPTVALAAPLPADLAAAAHAYDAAQVNGDRAALERLVADDYVLVNGAGQVQDKAKLIADYVAPGFKLDPFTIEAPVEKVFGDTALLGGRVNMTGVDGGQRFALVVRFVDTWAKRDGQWRVVYSQVTRVAKP</sequence>
<dbReference type="RefSeq" id="WP_163233292.1">
    <property type="nucleotide sequence ID" value="NZ_BMLD01000008.1"/>
</dbReference>
<reference evidence="3 4" key="1">
    <citation type="submission" date="2023-07" db="EMBL/GenBank/DDBJ databases">
        <title>Sorghum-associated microbial communities from plants grown in Nebraska, USA.</title>
        <authorList>
            <person name="Schachtman D."/>
        </authorList>
    </citation>
    <scope>NUCLEOTIDE SEQUENCE [LARGE SCALE GENOMIC DNA]</scope>
    <source>
        <strain evidence="3 4">DS2154</strain>
    </source>
</reference>
<dbReference type="InterPro" id="IPR027843">
    <property type="entry name" value="DUF4440"/>
</dbReference>
<evidence type="ECO:0000313" key="4">
    <source>
        <dbReference type="Proteomes" id="UP001262754"/>
    </source>
</evidence>
<accession>A0ABU1MWV0</accession>
<dbReference type="Gene3D" id="3.10.450.50">
    <property type="match status" value="1"/>
</dbReference>
<name>A0ABU1MWV0_9CAUL</name>
<dbReference type="InterPro" id="IPR032710">
    <property type="entry name" value="NTF2-like_dom_sf"/>
</dbReference>
<feature type="chain" id="PRO_5045960392" evidence="1">
    <location>
        <begin position="22"/>
        <end position="145"/>
    </location>
</feature>
<keyword evidence="1" id="KW-0732">Signal</keyword>